<evidence type="ECO:0000313" key="12">
    <source>
        <dbReference type="Proteomes" id="UP001341820"/>
    </source>
</evidence>
<keyword evidence="3" id="KW-0548">Nucleotidyltransferase</keyword>
<evidence type="ECO:0000256" key="8">
    <source>
        <dbReference type="ARBA" id="ARBA00034120"/>
    </source>
</evidence>
<comment type="caution">
    <text evidence="11">The sequence shown here is derived from an EMBL/GenBank/DDBJ whole genome shotgun (WGS) entry which is preliminary data.</text>
</comment>
<evidence type="ECO:0000256" key="7">
    <source>
        <dbReference type="ARBA" id="ARBA00023118"/>
    </source>
</evidence>
<sequence>MSGKFPRSEFIEEAKSQHHSDEFIRFTLGYIDRLETKGLPVIFSLKHLGTILDIDFKVLKEYTQNRERYYGRFKLKKKRGGFREIRVPNSLLKSIQYWIQKKILLKASPSVCSTAFYPGCSIYNNAERHLAQESVLSIDLFKFFDSITDRRIYKIFKSMGYHSNVAVDLARLCTVGTHHMTPLNEEQLNKLPERFPIYSNVLPQGAPTSPMLANLAARNLDQRLFKLSEKIGVNYSRYADDLTFSGKKNQIPRLKLIYRIIHDEGFFVNYSKNRQRNIGQKQLVTGLIVSGDTVRVQKSYKKDIWKHLYYCKKFGVAKHSDYFGNSFFSEWLLGRIFFVKSIEPDVGKDMLKAYNELDWAF</sequence>
<gene>
    <name evidence="11" type="ORF">P5F74_21325</name>
</gene>
<dbReference type="EMBL" id="JAROAS010000076">
    <property type="protein sequence ID" value="MED4130658.1"/>
    <property type="molecule type" value="Genomic_DNA"/>
</dbReference>
<evidence type="ECO:0000256" key="6">
    <source>
        <dbReference type="ARBA" id="ARBA00022918"/>
    </source>
</evidence>
<dbReference type="InterPro" id="IPR000477">
    <property type="entry name" value="RT_dom"/>
</dbReference>
<reference evidence="11 12" key="1">
    <citation type="submission" date="2023-03" db="EMBL/GenBank/DDBJ databases">
        <title>Bacillus Genome Sequencing.</title>
        <authorList>
            <person name="Dunlap C."/>
        </authorList>
    </citation>
    <scope>NUCLEOTIDE SEQUENCE [LARGE SCALE GENOMIC DNA]</scope>
    <source>
        <strain evidence="11 12">B-4107</strain>
    </source>
</reference>
<evidence type="ECO:0000259" key="10">
    <source>
        <dbReference type="PROSITE" id="PS50878"/>
    </source>
</evidence>
<name>A0ABU6NTC6_9BACI</name>
<dbReference type="Proteomes" id="UP001341820">
    <property type="component" value="Unassembled WGS sequence"/>
</dbReference>
<dbReference type="SUPFAM" id="SSF56672">
    <property type="entry name" value="DNA/RNA polymerases"/>
    <property type="match status" value="1"/>
</dbReference>
<evidence type="ECO:0000256" key="9">
    <source>
        <dbReference type="ARBA" id="ARBA00048173"/>
    </source>
</evidence>
<accession>A0ABU6NTC6</accession>
<protein>
    <recommendedName>
        <fullName evidence="1">RNA-directed DNA polymerase</fullName>
        <ecNumber evidence="1">2.7.7.49</ecNumber>
    </recommendedName>
</protein>
<keyword evidence="4" id="KW-0479">Metal-binding</keyword>
<evidence type="ECO:0000256" key="4">
    <source>
        <dbReference type="ARBA" id="ARBA00022723"/>
    </source>
</evidence>
<dbReference type="GO" id="GO:0003964">
    <property type="term" value="F:RNA-directed DNA polymerase activity"/>
    <property type="evidence" value="ECO:0007669"/>
    <property type="project" value="UniProtKB-KW"/>
</dbReference>
<keyword evidence="12" id="KW-1185">Reference proteome</keyword>
<dbReference type="InterPro" id="IPR051083">
    <property type="entry name" value="GrpII_Intron_Splice-Mob/Def"/>
</dbReference>
<evidence type="ECO:0000256" key="5">
    <source>
        <dbReference type="ARBA" id="ARBA00022842"/>
    </source>
</evidence>
<dbReference type="EC" id="2.7.7.49" evidence="1"/>
<dbReference type="InterPro" id="IPR000123">
    <property type="entry name" value="Reverse_transcriptase_msDNA"/>
</dbReference>
<dbReference type="PROSITE" id="PS50878">
    <property type="entry name" value="RT_POL"/>
    <property type="match status" value="1"/>
</dbReference>
<dbReference type="PRINTS" id="PR00866">
    <property type="entry name" value="RNADNAPOLMS"/>
</dbReference>
<evidence type="ECO:0000256" key="3">
    <source>
        <dbReference type="ARBA" id="ARBA00022695"/>
    </source>
</evidence>
<dbReference type="Pfam" id="PF00078">
    <property type="entry name" value="RVT_1"/>
    <property type="match status" value="1"/>
</dbReference>
<feature type="domain" description="Reverse transcriptase" evidence="10">
    <location>
        <begin position="57"/>
        <end position="289"/>
    </location>
</feature>
<comment type="similarity">
    <text evidence="8">Belongs to the bacterial reverse transcriptase family.</text>
</comment>
<keyword evidence="2" id="KW-0808">Transferase</keyword>
<keyword evidence="7" id="KW-0051">Antiviral defense</keyword>
<comment type="catalytic activity">
    <reaction evidence="9">
        <text>DNA(n) + a 2'-deoxyribonucleoside 5'-triphosphate = DNA(n+1) + diphosphate</text>
        <dbReference type="Rhea" id="RHEA:22508"/>
        <dbReference type="Rhea" id="RHEA-COMP:17339"/>
        <dbReference type="Rhea" id="RHEA-COMP:17340"/>
        <dbReference type="ChEBI" id="CHEBI:33019"/>
        <dbReference type="ChEBI" id="CHEBI:61560"/>
        <dbReference type="ChEBI" id="CHEBI:173112"/>
        <dbReference type="EC" id="2.7.7.49"/>
    </reaction>
</comment>
<evidence type="ECO:0000256" key="1">
    <source>
        <dbReference type="ARBA" id="ARBA00012493"/>
    </source>
</evidence>
<dbReference type="RefSeq" id="WP_328239206.1">
    <property type="nucleotide sequence ID" value="NZ_JAROAS010000076.1"/>
</dbReference>
<evidence type="ECO:0000256" key="2">
    <source>
        <dbReference type="ARBA" id="ARBA00022679"/>
    </source>
</evidence>
<organism evidence="11 12">
    <name type="scientific">Shouchella miscanthi</name>
    <dbReference type="NCBI Taxonomy" id="2598861"/>
    <lineage>
        <taxon>Bacteria</taxon>
        <taxon>Bacillati</taxon>
        <taxon>Bacillota</taxon>
        <taxon>Bacilli</taxon>
        <taxon>Bacillales</taxon>
        <taxon>Bacillaceae</taxon>
        <taxon>Shouchella</taxon>
    </lineage>
</organism>
<proteinExistence type="inferred from homology"/>
<keyword evidence="6 11" id="KW-0695">RNA-directed DNA polymerase</keyword>
<dbReference type="InterPro" id="IPR043502">
    <property type="entry name" value="DNA/RNA_pol_sf"/>
</dbReference>
<dbReference type="PANTHER" id="PTHR34047">
    <property type="entry name" value="NUCLEAR INTRON MATURASE 1, MITOCHONDRIAL-RELATED"/>
    <property type="match status" value="1"/>
</dbReference>
<dbReference type="CDD" id="cd03487">
    <property type="entry name" value="RT_Bac_retron_II"/>
    <property type="match status" value="1"/>
</dbReference>
<keyword evidence="5" id="KW-0460">Magnesium</keyword>
<dbReference type="PANTHER" id="PTHR34047:SF7">
    <property type="entry name" value="RNA-DIRECTED DNA POLYMERASE"/>
    <property type="match status" value="1"/>
</dbReference>
<evidence type="ECO:0000313" key="11">
    <source>
        <dbReference type="EMBL" id="MED4130658.1"/>
    </source>
</evidence>